<evidence type="ECO:0000313" key="2">
    <source>
        <dbReference type="EMBL" id="PWA43384.1"/>
    </source>
</evidence>
<keyword evidence="3" id="KW-1185">Reference proteome</keyword>
<accession>A0A2U1L332</accession>
<organism evidence="2 3">
    <name type="scientific">Artemisia annua</name>
    <name type="common">Sweet wormwood</name>
    <dbReference type="NCBI Taxonomy" id="35608"/>
    <lineage>
        <taxon>Eukaryota</taxon>
        <taxon>Viridiplantae</taxon>
        <taxon>Streptophyta</taxon>
        <taxon>Embryophyta</taxon>
        <taxon>Tracheophyta</taxon>
        <taxon>Spermatophyta</taxon>
        <taxon>Magnoliopsida</taxon>
        <taxon>eudicotyledons</taxon>
        <taxon>Gunneridae</taxon>
        <taxon>Pentapetalae</taxon>
        <taxon>asterids</taxon>
        <taxon>campanulids</taxon>
        <taxon>Asterales</taxon>
        <taxon>Asteraceae</taxon>
        <taxon>Asteroideae</taxon>
        <taxon>Anthemideae</taxon>
        <taxon>Artemisiinae</taxon>
        <taxon>Artemisia</taxon>
    </lineage>
</organism>
<feature type="compositionally biased region" description="Basic and acidic residues" evidence="1">
    <location>
        <begin position="194"/>
        <end position="203"/>
    </location>
</feature>
<name>A0A2U1L332_ARTAN</name>
<reference evidence="2 3" key="1">
    <citation type="journal article" date="2018" name="Mol. Plant">
        <title>The genome of Artemisia annua provides insight into the evolution of Asteraceae family and artemisinin biosynthesis.</title>
        <authorList>
            <person name="Shen Q."/>
            <person name="Zhang L."/>
            <person name="Liao Z."/>
            <person name="Wang S."/>
            <person name="Yan T."/>
            <person name="Shi P."/>
            <person name="Liu M."/>
            <person name="Fu X."/>
            <person name="Pan Q."/>
            <person name="Wang Y."/>
            <person name="Lv Z."/>
            <person name="Lu X."/>
            <person name="Zhang F."/>
            <person name="Jiang W."/>
            <person name="Ma Y."/>
            <person name="Chen M."/>
            <person name="Hao X."/>
            <person name="Li L."/>
            <person name="Tang Y."/>
            <person name="Lv G."/>
            <person name="Zhou Y."/>
            <person name="Sun X."/>
            <person name="Brodelius P.E."/>
            <person name="Rose J.K.C."/>
            <person name="Tang K."/>
        </authorList>
    </citation>
    <scope>NUCLEOTIDE SEQUENCE [LARGE SCALE GENOMIC DNA]</scope>
    <source>
        <strain evidence="3">cv. Huhao1</strain>
        <tissue evidence="2">Leaf</tissue>
    </source>
</reference>
<comment type="caution">
    <text evidence="2">The sequence shown here is derived from an EMBL/GenBank/DDBJ whole genome shotgun (WGS) entry which is preliminary data.</text>
</comment>
<dbReference type="Proteomes" id="UP000245207">
    <property type="component" value="Unassembled WGS sequence"/>
</dbReference>
<protein>
    <submittedName>
        <fullName evidence="2">Uncharacterized protein</fullName>
    </submittedName>
</protein>
<proteinExistence type="predicted"/>
<dbReference type="OrthoDB" id="8065738at2759"/>
<dbReference type="EMBL" id="PKPP01011850">
    <property type="protein sequence ID" value="PWA43384.1"/>
    <property type="molecule type" value="Genomic_DNA"/>
</dbReference>
<feature type="region of interest" description="Disordered" evidence="1">
    <location>
        <begin position="192"/>
        <end position="218"/>
    </location>
</feature>
<dbReference type="AlphaFoldDB" id="A0A2U1L332"/>
<evidence type="ECO:0000313" key="3">
    <source>
        <dbReference type="Proteomes" id="UP000245207"/>
    </source>
</evidence>
<sequence>MEDFPLLDEVMEVVGGSHRLQDRMGLSFESSNASVANNVVRRKDKKLEEAVAWYFEEKAKAYPATTSERRKKLGERMGIRFTPVSPSRKRWDTKGACVSDPCSAVANALSNPAWGVRSARMNTQRIDGGPHKREEPLPGIDMPRILLKERGAFGNADTGVHGCRQLRATAGDKPRKVEDDVKVIIAPLNALGDTRADNGRDKGVAIPRMGDGTISTPN</sequence>
<evidence type="ECO:0000256" key="1">
    <source>
        <dbReference type="SAM" id="MobiDB-lite"/>
    </source>
</evidence>
<gene>
    <name evidence="2" type="ORF">CTI12_AA536030</name>
</gene>